<evidence type="ECO:0000259" key="1">
    <source>
        <dbReference type="Pfam" id="PF01548"/>
    </source>
</evidence>
<dbReference type="Proteomes" id="UP000182486">
    <property type="component" value="Unassembled WGS sequence"/>
</dbReference>
<evidence type="ECO:0000313" key="4">
    <source>
        <dbReference type="Proteomes" id="UP000182486"/>
    </source>
</evidence>
<dbReference type="PANTHER" id="PTHR33055">
    <property type="entry name" value="TRANSPOSASE FOR INSERTION SEQUENCE ELEMENT IS1111A"/>
    <property type="match status" value="1"/>
</dbReference>
<dbReference type="GO" id="GO:0004803">
    <property type="term" value="F:transposase activity"/>
    <property type="evidence" value="ECO:0007669"/>
    <property type="project" value="InterPro"/>
</dbReference>
<dbReference type="NCBIfam" id="NF033542">
    <property type="entry name" value="transpos_IS110"/>
    <property type="match status" value="1"/>
</dbReference>
<dbReference type="AlphaFoldDB" id="A0A1K0GM61"/>
<keyword evidence="4" id="KW-1185">Reference proteome</keyword>
<comment type="caution">
    <text evidence="3">The sequence shown here is derived from an EMBL/GenBank/DDBJ whole genome shotgun (WGS) entry which is preliminary data.</text>
</comment>
<protein>
    <submittedName>
        <fullName evidence="3">IS110 family transposase</fullName>
    </submittedName>
</protein>
<dbReference type="PANTHER" id="PTHR33055:SF13">
    <property type="entry name" value="TRANSPOSASE"/>
    <property type="match status" value="1"/>
</dbReference>
<evidence type="ECO:0000313" key="3">
    <source>
        <dbReference type="EMBL" id="OJF10283.1"/>
    </source>
</evidence>
<dbReference type="InterPro" id="IPR047650">
    <property type="entry name" value="Transpos_IS110"/>
</dbReference>
<organism evidence="3 4">
    <name type="scientific">Couchioplanes caeruleus subsp. caeruleus</name>
    <dbReference type="NCBI Taxonomy" id="56427"/>
    <lineage>
        <taxon>Bacteria</taxon>
        <taxon>Bacillati</taxon>
        <taxon>Actinomycetota</taxon>
        <taxon>Actinomycetes</taxon>
        <taxon>Micromonosporales</taxon>
        <taxon>Micromonosporaceae</taxon>
        <taxon>Couchioplanes</taxon>
    </lineage>
</organism>
<evidence type="ECO:0000259" key="2">
    <source>
        <dbReference type="Pfam" id="PF02371"/>
    </source>
</evidence>
<gene>
    <name evidence="3" type="ORF">BG844_32850</name>
</gene>
<dbReference type="Pfam" id="PF02371">
    <property type="entry name" value="Transposase_20"/>
    <property type="match status" value="1"/>
</dbReference>
<dbReference type="GO" id="GO:0006313">
    <property type="term" value="P:DNA transposition"/>
    <property type="evidence" value="ECO:0007669"/>
    <property type="project" value="InterPro"/>
</dbReference>
<dbReference type="Pfam" id="PF01548">
    <property type="entry name" value="DEDD_Tnp_IS110"/>
    <property type="match status" value="1"/>
</dbReference>
<accession>A0A1K0GM61</accession>
<name>A0A1K0GM61_9ACTN</name>
<dbReference type="InterPro" id="IPR003346">
    <property type="entry name" value="Transposase_20"/>
</dbReference>
<reference evidence="3 4" key="1">
    <citation type="submission" date="2016-09" db="EMBL/GenBank/DDBJ databases">
        <title>Couchioplanes caeruleus draft genome sequence.</title>
        <authorList>
            <person name="Sheehan J."/>
            <person name="Caffrey P."/>
        </authorList>
    </citation>
    <scope>NUCLEOTIDE SEQUENCE [LARGE SCALE GENOMIC DNA]</scope>
    <source>
        <strain evidence="3 4">DSM 43634</strain>
    </source>
</reference>
<dbReference type="EMBL" id="MEIA01000482">
    <property type="protein sequence ID" value="OJF10283.1"/>
    <property type="molecule type" value="Genomic_DNA"/>
</dbReference>
<feature type="domain" description="Transposase IS110-like N-terminal" evidence="1">
    <location>
        <begin position="7"/>
        <end position="104"/>
    </location>
</feature>
<proteinExistence type="predicted"/>
<dbReference type="InterPro" id="IPR002525">
    <property type="entry name" value="Transp_IS110-like_N"/>
</dbReference>
<feature type="domain" description="Transposase IS116/IS110/IS902 C-terminal" evidence="2">
    <location>
        <begin position="170"/>
        <end position="256"/>
    </location>
</feature>
<dbReference type="GO" id="GO:0003677">
    <property type="term" value="F:DNA binding"/>
    <property type="evidence" value="ECO:0007669"/>
    <property type="project" value="InterPro"/>
</dbReference>
<sequence>MGSADDQIALEATGNSDAIANLLIPLVARVVVSNPSKTRVIAEAKVKTDKVDARILAQLLAADFLPPVWLPDERIRRLRRQVTRRAHLVRQRTRVKNQVHAILARNLAPTPPVSDLFGKTGRHWLSRQVLPADERASVQALLRQMDFHGDELAIVDRELAVEAFADPMVTRLMTIPGIDAIAAISIVAAVGDFTRFTDADKLVAYVGLNPKVRQSGNSAPVHGRISKAGRAHVRGVLVEAAWSASHAPGPLRAFYQRVKARRGFQTAIVATARKMTTLAWHLVTKEQNYAFARPGLTAHKRRKLELTAGAPSRRGNFRIPGAAYNDKQRRAAETAVAEQAEHAYEVFVAHWQPHNPAKTRAAT</sequence>